<evidence type="ECO:0000256" key="9">
    <source>
        <dbReference type="ARBA" id="ARBA00023136"/>
    </source>
</evidence>
<evidence type="ECO:0000259" key="12">
    <source>
        <dbReference type="Pfam" id="PF00905"/>
    </source>
</evidence>
<evidence type="ECO:0000256" key="1">
    <source>
        <dbReference type="ARBA" id="ARBA00004167"/>
    </source>
</evidence>
<dbReference type="Pfam" id="PF03717">
    <property type="entry name" value="PBP_dimer"/>
    <property type="match status" value="1"/>
</dbReference>
<proteinExistence type="inferred from homology"/>
<dbReference type="InterPro" id="IPR005311">
    <property type="entry name" value="PBP_dimer"/>
</dbReference>
<dbReference type="GO" id="GO:0046677">
    <property type="term" value="P:response to antibiotic"/>
    <property type="evidence" value="ECO:0007669"/>
    <property type="project" value="InterPro"/>
</dbReference>
<dbReference type="PANTHER" id="PTHR30627">
    <property type="entry name" value="PEPTIDOGLYCAN D,D-TRANSPEPTIDASE"/>
    <property type="match status" value="1"/>
</dbReference>
<evidence type="ECO:0000256" key="10">
    <source>
        <dbReference type="ARBA" id="ARBA00023316"/>
    </source>
</evidence>
<keyword evidence="11" id="KW-0732">Signal</keyword>
<feature type="chain" id="PRO_5014838156" description="Penicillin-binding protein 2" evidence="11">
    <location>
        <begin position="22"/>
        <end position="731"/>
    </location>
</feature>
<comment type="similarity">
    <text evidence="3">Belongs to the transpeptidase family.</text>
</comment>
<feature type="signal peptide" evidence="11">
    <location>
        <begin position="1"/>
        <end position="21"/>
    </location>
</feature>
<dbReference type="PANTHER" id="PTHR30627:SF2">
    <property type="entry name" value="PEPTIDOGLYCAN D,D-TRANSPEPTIDASE MRDA"/>
    <property type="match status" value="1"/>
</dbReference>
<dbReference type="Gene3D" id="3.30.1390.30">
    <property type="entry name" value="Penicillin-binding protein 2a, domain 3"/>
    <property type="match status" value="1"/>
</dbReference>
<dbReference type="GO" id="GO:0071555">
    <property type="term" value="P:cell wall organization"/>
    <property type="evidence" value="ECO:0007669"/>
    <property type="project" value="UniProtKB-KW"/>
</dbReference>
<reference evidence="15 16" key="1">
    <citation type="submission" date="2017-11" db="EMBL/GenBank/DDBJ databases">
        <title>Evolution of Phototrophy in the Chloroflexi Phylum Driven by Horizontal Gene Transfer.</title>
        <authorList>
            <person name="Ward L.M."/>
            <person name="Hemp J."/>
            <person name="Shih P.M."/>
            <person name="Mcglynn S.E."/>
            <person name="Fischer W."/>
        </authorList>
    </citation>
    <scope>NUCLEOTIDE SEQUENCE [LARGE SCALE GENOMIC DNA]</scope>
    <source>
        <strain evidence="15">JP3_13</strain>
    </source>
</reference>
<evidence type="ECO:0000256" key="5">
    <source>
        <dbReference type="ARBA" id="ARBA00022692"/>
    </source>
</evidence>
<evidence type="ECO:0000256" key="7">
    <source>
        <dbReference type="ARBA" id="ARBA00022984"/>
    </source>
</evidence>
<dbReference type="AlphaFoldDB" id="A0A2M8PBS0"/>
<dbReference type="Gene3D" id="3.10.450.100">
    <property type="entry name" value="NTF2-like, domain 1"/>
    <property type="match status" value="1"/>
</dbReference>
<dbReference type="InterPro" id="IPR012338">
    <property type="entry name" value="Beta-lactam/transpept-like"/>
</dbReference>
<dbReference type="GO" id="GO:0005886">
    <property type="term" value="C:plasma membrane"/>
    <property type="evidence" value="ECO:0007669"/>
    <property type="project" value="UniProtKB-SubCell"/>
</dbReference>
<dbReference type="Pfam" id="PF00905">
    <property type="entry name" value="Transpeptidase"/>
    <property type="match status" value="1"/>
</dbReference>
<keyword evidence="9" id="KW-0472">Membrane</keyword>
<dbReference type="InterPro" id="IPR036138">
    <property type="entry name" value="PBP_dimer_sf"/>
</dbReference>
<evidence type="ECO:0000313" key="16">
    <source>
        <dbReference type="Proteomes" id="UP000229681"/>
    </source>
</evidence>
<dbReference type="PROSITE" id="PS51257">
    <property type="entry name" value="PROKAR_LIPOPROTEIN"/>
    <property type="match status" value="1"/>
</dbReference>
<comment type="caution">
    <text evidence="15">The sequence shown here is derived from an EMBL/GenBank/DDBJ whole genome shotgun (WGS) entry which is preliminary data.</text>
</comment>
<name>A0A2M8PBS0_9CHLR</name>
<accession>A0A2M8PBS0</accession>
<feature type="domain" description="Penicillin-binding protein transpeptidase" evidence="12">
    <location>
        <begin position="382"/>
        <end position="721"/>
    </location>
</feature>
<keyword evidence="10" id="KW-0961">Cell wall biogenesis/degradation</keyword>
<feature type="domain" description="Penicillin-binding protein dimerisation" evidence="13">
    <location>
        <begin position="170"/>
        <end position="337"/>
    </location>
</feature>
<gene>
    <name evidence="15" type="ORF">CUN49_12880</name>
</gene>
<dbReference type="Gene3D" id="3.40.710.10">
    <property type="entry name" value="DD-peptidase/beta-lactamase superfamily"/>
    <property type="match status" value="1"/>
</dbReference>
<evidence type="ECO:0000259" key="14">
    <source>
        <dbReference type="Pfam" id="PF05223"/>
    </source>
</evidence>
<evidence type="ECO:0000313" key="15">
    <source>
        <dbReference type="EMBL" id="PJF34989.1"/>
    </source>
</evidence>
<dbReference type="Gene3D" id="3.90.1310.10">
    <property type="entry name" value="Penicillin-binding protein 2a (Domain 2)"/>
    <property type="match status" value="1"/>
</dbReference>
<dbReference type="GO" id="GO:0008360">
    <property type="term" value="P:regulation of cell shape"/>
    <property type="evidence" value="ECO:0007669"/>
    <property type="project" value="UniProtKB-KW"/>
</dbReference>
<organism evidence="15 16">
    <name type="scientific">Candidatus Thermofonsia Clade 1 bacterium</name>
    <dbReference type="NCBI Taxonomy" id="2364210"/>
    <lineage>
        <taxon>Bacteria</taxon>
        <taxon>Bacillati</taxon>
        <taxon>Chloroflexota</taxon>
        <taxon>Candidatus Thermofontia</taxon>
        <taxon>Candidatus Thermofonsia Clade 1</taxon>
    </lineage>
</organism>
<evidence type="ECO:0000256" key="3">
    <source>
        <dbReference type="ARBA" id="ARBA00007171"/>
    </source>
</evidence>
<dbReference type="SUPFAM" id="SSF56519">
    <property type="entry name" value="Penicillin binding protein dimerisation domain"/>
    <property type="match status" value="1"/>
</dbReference>
<keyword evidence="5" id="KW-0812">Transmembrane</keyword>
<dbReference type="EMBL" id="PGTM01000229">
    <property type="protein sequence ID" value="PJF34989.1"/>
    <property type="molecule type" value="Genomic_DNA"/>
</dbReference>
<dbReference type="GO" id="GO:0008658">
    <property type="term" value="F:penicillin binding"/>
    <property type="evidence" value="ECO:0007669"/>
    <property type="project" value="InterPro"/>
</dbReference>
<feature type="domain" description="NTF2-like N-terminal transpeptidase" evidence="14">
    <location>
        <begin position="42"/>
        <end position="158"/>
    </location>
</feature>
<evidence type="ECO:0000256" key="11">
    <source>
        <dbReference type="SAM" id="SignalP"/>
    </source>
</evidence>
<evidence type="ECO:0000256" key="2">
    <source>
        <dbReference type="ARBA" id="ARBA00004236"/>
    </source>
</evidence>
<comment type="subcellular location">
    <subcellularLocation>
        <location evidence="2">Cell membrane</location>
    </subcellularLocation>
    <subcellularLocation>
        <location evidence="1">Membrane</location>
        <topology evidence="1">Single-pass membrane protein</topology>
    </subcellularLocation>
</comment>
<dbReference type="Pfam" id="PF05223">
    <property type="entry name" value="MecA_N"/>
    <property type="match status" value="1"/>
</dbReference>
<dbReference type="SUPFAM" id="SSF56601">
    <property type="entry name" value="beta-lactamase/transpeptidase-like"/>
    <property type="match status" value="1"/>
</dbReference>
<keyword evidence="7" id="KW-0573">Peptidoglycan synthesis</keyword>
<dbReference type="InterPro" id="IPR050515">
    <property type="entry name" value="Beta-lactam/transpept"/>
</dbReference>
<dbReference type="InterPro" id="IPR007887">
    <property type="entry name" value="MecA_N"/>
</dbReference>
<evidence type="ECO:0000256" key="6">
    <source>
        <dbReference type="ARBA" id="ARBA00022960"/>
    </source>
</evidence>
<evidence type="ECO:0000259" key="13">
    <source>
        <dbReference type="Pfam" id="PF03717"/>
    </source>
</evidence>
<keyword evidence="4" id="KW-1003">Cell membrane</keyword>
<keyword evidence="8" id="KW-1133">Transmembrane helix</keyword>
<sequence length="731" mass="79568">MRRLFLLTLLAALLSACHSTGAPSTFESATATPIPSQAALREAQRTAADFLNAWRLENFSAMYALLARNSRDAYPFPDFEAFYREAHARLTLKPEGLRYSFANAILRGAEAAIAYDLRFETSFFGTFEDQARLLRLVNTEEGWRVAWSRGDLFAEMAHGATLEVIQTRLTRGNIYDRDGEVIADMNGVSLAVTLLTRTYPTNNPEACFAELAKVFPARSAEALSRLFGGSTGRDFAYEIGLIAQERFFEVREALERHCTLRYEPRPTRRYLKGDIAPHVIGYIGPIPAEQLALWQQRGYPRDALIGLDGVERQLESVLSGQGKAALVLRQNGVVVRTLAERPGVASQSVYLTLDMRMQVAAQRILEQAFTSGGLGGLSTGAAVVILDVKTGAILTLANYPDFNVEAFNPNSTLPNAQALVQAWLNDPRKPTFNRATLGQYPPGSIFKIVSMAAAIESGLFTPNTRYYCSGIWNGTPLGDRTRTDWIASTPAGRHGSITLKQALTGSCNIYFWHIGWTLSNADPEILPNIARKMGFGKPSGMTDLPEAIGLLPQPSRYEQLVGRRWRNSDALNAVIGQGDVVVTPLQVARMVAAIANGGFLYKPYVVEKIGIIGEPSFIAKPEITDTLAFKPETLAAIREAMCEVTTNRTLGTATFVFEGLRGVSVCGKTGTAETPTGGTHAWFAAYAGKTPEAPEIAIAVIVERGGEGSSVAAPLARRLIEAYYALPLPAG</sequence>
<evidence type="ECO:0000256" key="8">
    <source>
        <dbReference type="ARBA" id="ARBA00022989"/>
    </source>
</evidence>
<dbReference type="Proteomes" id="UP000229681">
    <property type="component" value="Unassembled WGS sequence"/>
</dbReference>
<evidence type="ECO:0000256" key="4">
    <source>
        <dbReference type="ARBA" id="ARBA00022475"/>
    </source>
</evidence>
<keyword evidence="6" id="KW-0133">Cell shape</keyword>
<protein>
    <recommendedName>
        <fullName evidence="17">Penicillin-binding protein 2</fullName>
    </recommendedName>
</protein>
<dbReference type="InterPro" id="IPR001460">
    <property type="entry name" value="PCN-bd_Tpept"/>
</dbReference>
<dbReference type="GO" id="GO:0009252">
    <property type="term" value="P:peptidoglycan biosynthetic process"/>
    <property type="evidence" value="ECO:0007669"/>
    <property type="project" value="UniProtKB-KW"/>
</dbReference>
<evidence type="ECO:0008006" key="17">
    <source>
        <dbReference type="Google" id="ProtNLM"/>
    </source>
</evidence>
<dbReference type="GO" id="GO:0071972">
    <property type="term" value="F:peptidoglycan L,D-transpeptidase activity"/>
    <property type="evidence" value="ECO:0007669"/>
    <property type="project" value="TreeGrafter"/>
</dbReference>